<dbReference type="Pfam" id="PF12796">
    <property type="entry name" value="Ank_2"/>
    <property type="match status" value="2"/>
</dbReference>
<name>A0A4Z1SQ04_GIAMU</name>
<dbReference type="SUPFAM" id="SSF48403">
    <property type="entry name" value="Ankyrin repeat"/>
    <property type="match status" value="1"/>
</dbReference>
<proteinExistence type="predicted"/>
<accession>A0A4Z1SQ04</accession>
<dbReference type="Gene3D" id="1.25.40.20">
    <property type="entry name" value="Ankyrin repeat-containing domain"/>
    <property type="match status" value="2"/>
</dbReference>
<dbReference type="InterPro" id="IPR002110">
    <property type="entry name" value="Ankyrin_rpt"/>
</dbReference>
<keyword evidence="1" id="KW-0862">Zinc</keyword>
<keyword evidence="1" id="KW-0863">Zinc-finger</keyword>
<dbReference type="OrthoDB" id="1711136at2759"/>
<dbReference type="PROSITE" id="PS50089">
    <property type="entry name" value="ZF_RING_2"/>
    <property type="match status" value="1"/>
</dbReference>
<gene>
    <name evidence="3" type="ORF">GMRT_16095</name>
</gene>
<dbReference type="Proteomes" id="UP000315496">
    <property type="component" value="Chromosome 3"/>
</dbReference>
<reference evidence="3 4" key="1">
    <citation type="submission" date="2019-05" db="EMBL/GenBank/DDBJ databases">
        <title>The compact genome of Giardia muris reveals important steps in the evolution of intestinal protozoan parasites.</title>
        <authorList>
            <person name="Xu F."/>
            <person name="Jimenez-Gonzalez A."/>
            <person name="Einarsson E."/>
            <person name="Astvaldsson A."/>
            <person name="Peirasmaki D."/>
            <person name="Eckmann L."/>
            <person name="Andersson J.O."/>
            <person name="Svard S.G."/>
            <person name="Jerlstrom-Hultqvist J."/>
        </authorList>
    </citation>
    <scope>NUCLEOTIDE SEQUENCE [LARGE SCALE GENOMIC DNA]</scope>
    <source>
        <strain evidence="3 4">Roberts-Thomson</strain>
    </source>
</reference>
<keyword evidence="1" id="KW-0479">Metal-binding</keyword>
<dbReference type="PANTHER" id="PTHR24120">
    <property type="entry name" value="GH07239P"/>
    <property type="match status" value="1"/>
</dbReference>
<feature type="domain" description="RING-type" evidence="2">
    <location>
        <begin position="340"/>
        <end position="376"/>
    </location>
</feature>
<comment type="caution">
    <text evidence="3">The sequence shown here is derived from an EMBL/GenBank/DDBJ whole genome shotgun (WGS) entry which is preliminary data.</text>
</comment>
<dbReference type="EMBL" id="VDLU01000003">
    <property type="protein sequence ID" value="TNJ27914.1"/>
    <property type="molecule type" value="Genomic_DNA"/>
</dbReference>
<evidence type="ECO:0000259" key="2">
    <source>
        <dbReference type="PROSITE" id="PS50089"/>
    </source>
</evidence>
<evidence type="ECO:0000313" key="4">
    <source>
        <dbReference type="Proteomes" id="UP000315496"/>
    </source>
</evidence>
<dbReference type="Pfam" id="PF13920">
    <property type="entry name" value="zf-C3HC4_3"/>
    <property type="match status" value="1"/>
</dbReference>
<evidence type="ECO:0000256" key="1">
    <source>
        <dbReference type="PROSITE-ProRule" id="PRU00175"/>
    </source>
</evidence>
<evidence type="ECO:0000313" key="3">
    <source>
        <dbReference type="EMBL" id="TNJ27914.1"/>
    </source>
</evidence>
<dbReference type="GO" id="GO:0008270">
    <property type="term" value="F:zinc ion binding"/>
    <property type="evidence" value="ECO:0007669"/>
    <property type="project" value="UniProtKB-KW"/>
</dbReference>
<dbReference type="AlphaFoldDB" id="A0A4Z1SQ04"/>
<dbReference type="PANTHER" id="PTHR24120:SF4">
    <property type="entry name" value="GH07239P"/>
    <property type="match status" value="1"/>
</dbReference>
<dbReference type="InterPro" id="IPR013083">
    <property type="entry name" value="Znf_RING/FYVE/PHD"/>
</dbReference>
<dbReference type="SUPFAM" id="SSF57850">
    <property type="entry name" value="RING/U-box"/>
    <property type="match status" value="1"/>
</dbReference>
<organism evidence="3 4">
    <name type="scientific">Giardia muris</name>
    <dbReference type="NCBI Taxonomy" id="5742"/>
    <lineage>
        <taxon>Eukaryota</taxon>
        <taxon>Metamonada</taxon>
        <taxon>Diplomonadida</taxon>
        <taxon>Hexamitidae</taxon>
        <taxon>Giardiinae</taxon>
        <taxon>Giardia</taxon>
    </lineage>
</organism>
<dbReference type="VEuPathDB" id="GiardiaDB:GMRT_16095"/>
<protein>
    <submittedName>
        <fullName evidence="3">Ankyrin repeat protein 2</fullName>
    </submittedName>
</protein>
<dbReference type="InterPro" id="IPR036770">
    <property type="entry name" value="Ankyrin_rpt-contain_sf"/>
</dbReference>
<sequence>MTGLIGYLTNELQMTDSNGMTALMHNANQHEELLADVLLVEQGMKSIEGYTALIYAIIGKHLQIVKRLTAEYEVCDNDQNPPILHAIRHRFEEGALLLLPTVPRCYFTGLAKTLAMWAAEYDMPLLLQSLPTVELLYSDERGDTALNWAVRGRSLRCIKYLFPILSSIRNLLGETALMHAASTGYVEGAQWLLGTSLGGARDNKEELASHKAYQHHQLECLRAISGELTYLNILNNPQDMDLICKLRRSALLRALCCIYCFSERGDSRIWPCTTTADDVLYELDVHFAGKAAPFGTFVNILIEHVLDTLLLPHEAITVDHVHIPDHILAFCDIPYPEAPCYRCTTEASTRVLLPCAHLCACTACYSTLFQVCPLCRRPFTGSMEVLPE</sequence>
<dbReference type="SMART" id="SM00248">
    <property type="entry name" value="ANK"/>
    <property type="match status" value="4"/>
</dbReference>
<dbReference type="InterPro" id="IPR001841">
    <property type="entry name" value="Znf_RING"/>
</dbReference>
<dbReference type="Gene3D" id="3.30.40.10">
    <property type="entry name" value="Zinc/RING finger domain, C3HC4 (zinc finger)"/>
    <property type="match status" value="1"/>
</dbReference>
<keyword evidence="4" id="KW-1185">Reference proteome</keyword>